<dbReference type="AlphaFoldDB" id="A0A5K1J1P7"/>
<accession>A0A5K1J1P7</accession>
<gene>
    <name evidence="1" type="ORF">KCJAJFAP_00361</name>
</gene>
<organism evidence="1 2">
    <name type="scientific">Collinsella aerofaciens</name>
    <dbReference type="NCBI Taxonomy" id="74426"/>
    <lineage>
        <taxon>Bacteria</taxon>
        <taxon>Bacillati</taxon>
        <taxon>Actinomycetota</taxon>
        <taxon>Coriobacteriia</taxon>
        <taxon>Coriobacteriales</taxon>
        <taxon>Coriobacteriaceae</taxon>
        <taxon>Collinsella</taxon>
    </lineage>
</organism>
<protein>
    <submittedName>
        <fullName evidence="1">Uncharacterized protein</fullName>
    </submittedName>
</protein>
<name>A0A5K1J1P7_9ACTN</name>
<sequence>MELFDERVVLFQSDEGGEHLLVTCEPSGMGGLVVRQKSEGPLTQWCYEESPHVVETFVAHEALVVLEHFYGVGTSNQVARMLSISFADYDCAQRVRSLLGELGAGFDVIEKPIDRTRSADTCGAV</sequence>
<proteinExistence type="predicted"/>
<dbReference type="Proteomes" id="UP000361836">
    <property type="component" value="Unassembled WGS sequence"/>
</dbReference>
<evidence type="ECO:0000313" key="2">
    <source>
        <dbReference type="Proteomes" id="UP000361836"/>
    </source>
</evidence>
<keyword evidence="2" id="KW-1185">Reference proteome</keyword>
<evidence type="ECO:0000313" key="1">
    <source>
        <dbReference type="EMBL" id="VWL96240.1"/>
    </source>
</evidence>
<dbReference type="EMBL" id="CABWIE010000019">
    <property type="protein sequence ID" value="VWL96240.1"/>
    <property type="molecule type" value="Genomic_DNA"/>
</dbReference>
<reference evidence="1 2" key="1">
    <citation type="submission" date="2019-10" db="EMBL/GenBank/DDBJ databases">
        <authorList>
            <person name="Wolf R A."/>
        </authorList>
    </citation>
    <scope>NUCLEOTIDE SEQUENCE [LARGE SCALE GENOMIC DNA]</scope>
    <source>
        <strain evidence="1">Collinsella_aerofaciens_MC2</strain>
    </source>
</reference>
<dbReference type="RefSeq" id="WP_152076587.1">
    <property type="nucleotide sequence ID" value="NZ_CAAKNU010000109.1"/>
</dbReference>